<dbReference type="Gene3D" id="3.40.50.1820">
    <property type="entry name" value="alpha/beta hydrolase"/>
    <property type="match status" value="1"/>
</dbReference>
<evidence type="ECO:0000259" key="2">
    <source>
        <dbReference type="Pfam" id="PF00326"/>
    </source>
</evidence>
<dbReference type="Proteomes" id="UP000626109">
    <property type="component" value="Unassembled WGS sequence"/>
</dbReference>
<dbReference type="EMBL" id="CAJNNW010025971">
    <property type="protein sequence ID" value="CAE8681583.1"/>
    <property type="molecule type" value="Genomic_DNA"/>
</dbReference>
<gene>
    <name evidence="3" type="ORF">PGLA2088_LOCUS22499</name>
</gene>
<comment type="caution">
    <text evidence="3">The sequence shown here is derived from an EMBL/GenBank/DDBJ whole genome shotgun (WGS) entry which is preliminary data.</text>
</comment>
<dbReference type="GO" id="GO:0006508">
    <property type="term" value="P:proteolysis"/>
    <property type="evidence" value="ECO:0007669"/>
    <property type="project" value="InterPro"/>
</dbReference>
<dbReference type="SUPFAM" id="SSF53474">
    <property type="entry name" value="alpha/beta-Hydrolases"/>
    <property type="match status" value="1"/>
</dbReference>
<accession>A0A813JJD3</accession>
<sequence length="331" mass="36038">MPEGGVHATVVVLHGGYWKNKYGLDDAYGNAGIASLAPFFLQRSFAVVELEYRRRDHEGGGWPGTNEDVLAALKHMTALQQSAADAVDERMQAAQKALKCEKLLLVGHSAGACLALWAAHQLVPKPLVLAAAPVADLVRAHEMRVSDEGDAVELYMRQAPDGPSAESEYRKASPAALLPVQFPLLVAYGDKDADVPPQLVADYAQAAQSQSPELVSIAKIPDADHFDVVNASSKAWIDYIVPSLADLAASELQEVSSHRCKRDGGCHLWATSSKRGEFLTARVESLGKPTYFVDVSCRQSDVILQYIYWFQQGHTLRHEVFKLANAVYPAC</sequence>
<feature type="domain" description="Peptidase S9 prolyl oligopeptidase catalytic" evidence="2">
    <location>
        <begin position="92"/>
        <end position="228"/>
    </location>
</feature>
<reference evidence="3" key="1">
    <citation type="submission" date="2021-02" db="EMBL/GenBank/DDBJ databases">
        <authorList>
            <person name="Dougan E. K."/>
            <person name="Rhodes N."/>
            <person name="Thang M."/>
            <person name="Chan C."/>
        </authorList>
    </citation>
    <scope>NUCLEOTIDE SEQUENCE</scope>
</reference>
<dbReference type="InterPro" id="IPR001375">
    <property type="entry name" value="Peptidase_S9_cat"/>
</dbReference>
<dbReference type="InterPro" id="IPR029058">
    <property type="entry name" value="AB_hydrolase_fold"/>
</dbReference>
<name>A0A813JJD3_POLGL</name>
<dbReference type="PANTHER" id="PTHR48081">
    <property type="entry name" value="AB HYDROLASE SUPERFAMILY PROTEIN C4A8.06C"/>
    <property type="match status" value="1"/>
</dbReference>
<protein>
    <recommendedName>
        <fullName evidence="2">Peptidase S9 prolyl oligopeptidase catalytic domain-containing protein</fullName>
    </recommendedName>
</protein>
<dbReference type="AlphaFoldDB" id="A0A813JJD3"/>
<dbReference type="Pfam" id="PF00326">
    <property type="entry name" value="Peptidase_S9"/>
    <property type="match status" value="1"/>
</dbReference>
<dbReference type="GO" id="GO:0008236">
    <property type="term" value="F:serine-type peptidase activity"/>
    <property type="evidence" value="ECO:0007669"/>
    <property type="project" value="InterPro"/>
</dbReference>
<evidence type="ECO:0000313" key="3">
    <source>
        <dbReference type="EMBL" id="CAE8681583.1"/>
    </source>
</evidence>
<evidence type="ECO:0000313" key="4">
    <source>
        <dbReference type="Proteomes" id="UP000626109"/>
    </source>
</evidence>
<evidence type="ECO:0000256" key="1">
    <source>
        <dbReference type="ARBA" id="ARBA00022801"/>
    </source>
</evidence>
<dbReference type="InterPro" id="IPR050300">
    <property type="entry name" value="GDXG_lipolytic_enzyme"/>
</dbReference>
<organism evidence="3 4">
    <name type="scientific">Polarella glacialis</name>
    <name type="common">Dinoflagellate</name>
    <dbReference type="NCBI Taxonomy" id="89957"/>
    <lineage>
        <taxon>Eukaryota</taxon>
        <taxon>Sar</taxon>
        <taxon>Alveolata</taxon>
        <taxon>Dinophyceae</taxon>
        <taxon>Suessiales</taxon>
        <taxon>Suessiaceae</taxon>
        <taxon>Polarella</taxon>
    </lineage>
</organism>
<proteinExistence type="predicted"/>
<keyword evidence="1" id="KW-0378">Hydrolase</keyword>